<evidence type="ECO:0000256" key="8">
    <source>
        <dbReference type="SAM" id="Phobius"/>
    </source>
</evidence>
<reference evidence="9" key="1">
    <citation type="submission" date="2021-03" db="EMBL/GenBank/DDBJ databases">
        <title>Complete Genome of Pseudoalteromonas xiamenensis STKMTI.2, a new potential marine bacterium producing anti-Vibrio compounds.</title>
        <authorList>
            <person name="Handayani D.P."/>
            <person name="Isnansetyo A."/>
            <person name="Istiqomah I."/>
            <person name="Jumina J."/>
        </authorList>
    </citation>
    <scope>NUCLEOTIDE SEQUENCE</scope>
    <source>
        <strain evidence="9">STKMTI.2</strain>
    </source>
</reference>
<dbReference type="EMBL" id="CP072133">
    <property type="protein sequence ID" value="QTH71991.1"/>
    <property type="molecule type" value="Genomic_DNA"/>
</dbReference>
<dbReference type="GO" id="GO:0005886">
    <property type="term" value="C:plasma membrane"/>
    <property type="evidence" value="ECO:0007669"/>
    <property type="project" value="UniProtKB-SubCell"/>
</dbReference>
<dbReference type="Pfam" id="PF05128">
    <property type="entry name" value="DUF697"/>
    <property type="match status" value="1"/>
</dbReference>
<feature type="transmembrane region" description="Helical" evidence="8">
    <location>
        <begin position="69"/>
        <end position="88"/>
    </location>
</feature>
<dbReference type="RefSeq" id="WP_208843614.1">
    <property type="nucleotide sequence ID" value="NZ_CP072133.1"/>
</dbReference>
<protein>
    <submittedName>
        <fullName evidence="9">TIGR01620 family protein</fullName>
    </submittedName>
</protein>
<keyword evidence="6 8" id="KW-1133">Transmembrane helix</keyword>
<dbReference type="KEGG" id="pxi:J5O05_03475"/>
<dbReference type="PANTHER" id="PTHR39342:SF1">
    <property type="entry name" value="UPF0283 MEMBRANE PROTEIN YCJF"/>
    <property type="match status" value="1"/>
</dbReference>
<proteinExistence type="inferred from homology"/>
<organism evidence="9 10">
    <name type="scientific">Pseudoalteromonas xiamenensis</name>
    <dbReference type="NCBI Taxonomy" id="882626"/>
    <lineage>
        <taxon>Bacteria</taxon>
        <taxon>Pseudomonadati</taxon>
        <taxon>Pseudomonadota</taxon>
        <taxon>Gammaproteobacteria</taxon>
        <taxon>Alteromonadales</taxon>
        <taxon>Pseudoalteromonadaceae</taxon>
        <taxon>Pseudoalteromonas</taxon>
    </lineage>
</organism>
<evidence type="ECO:0000256" key="6">
    <source>
        <dbReference type="ARBA" id="ARBA00022989"/>
    </source>
</evidence>
<keyword evidence="5 8" id="KW-0812">Transmembrane</keyword>
<keyword evidence="10" id="KW-1185">Reference proteome</keyword>
<dbReference type="InterPro" id="IPR006507">
    <property type="entry name" value="UPF0283"/>
</dbReference>
<evidence type="ECO:0000256" key="7">
    <source>
        <dbReference type="ARBA" id="ARBA00023136"/>
    </source>
</evidence>
<dbReference type="Proteomes" id="UP000664904">
    <property type="component" value="Chromosome"/>
</dbReference>
<keyword evidence="7 8" id="KW-0472">Membrane</keyword>
<feature type="transmembrane region" description="Helical" evidence="8">
    <location>
        <begin position="94"/>
        <end position="116"/>
    </location>
</feature>
<dbReference type="PANTHER" id="PTHR39342">
    <property type="entry name" value="UPF0283 MEMBRANE PROTEIN YCJF"/>
    <property type="match status" value="1"/>
</dbReference>
<evidence type="ECO:0000256" key="4">
    <source>
        <dbReference type="ARBA" id="ARBA00022519"/>
    </source>
</evidence>
<evidence type="ECO:0000256" key="3">
    <source>
        <dbReference type="ARBA" id="ARBA00022475"/>
    </source>
</evidence>
<dbReference type="InterPro" id="IPR021147">
    <property type="entry name" value="DUF697"/>
</dbReference>
<keyword evidence="3" id="KW-1003">Cell membrane</keyword>
<comment type="similarity">
    <text evidence="2">Belongs to the UPF0283 family.</text>
</comment>
<gene>
    <name evidence="9" type="ORF">J5O05_03475</name>
</gene>
<name>A0A975DKF9_9GAMM</name>
<evidence type="ECO:0000313" key="9">
    <source>
        <dbReference type="EMBL" id="QTH71991.1"/>
    </source>
</evidence>
<keyword evidence="4" id="KW-0997">Cell inner membrane</keyword>
<dbReference type="AlphaFoldDB" id="A0A975DKF9"/>
<evidence type="ECO:0000256" key="1">
    <source>
        <dbReference type="ARBA" id="ARBA00004429"/>
    </source>
</evidence>
<evidence type="ECO:0000256" key="2">
    <source>
        <dbReference type="ARBA" id="ARBA00008255"/>
    </source>
</evidence>
<dbReference type="NCBIfam" id="TIGR01620">
    <property type="entry name" value="hyp_HI0043"/>
    <property type="match status" value="1"/>
</dbReference>
<sequence>MNNKKSEMIQQARRIEAHTNDIFAERSEKPVAKIIDVSDEFELQDVSIDAPVDLDVVYESRQKRPWLKLWLALAGTAIITESVLGIWQAFESSLFLGILYSALGVLSLGIIGRLIFKEIKALIKLKRLEKVRADAERLLQSEQVGEASKWLESQLKQVSPQFATEFKTLVKSHHTDKELVMLYDTQVLQYIDNEAQQIVATSASGSALLVALSPMATLDMAAVLWRGTRMIEKISDLYGVRLGYRSRLKLYKMLLTQMVFVGGTELIADLATTSLGAELLGKLSARSAQGVSAGIFTARLGIKTMELCRPIPTFDKRPVRLHHVVKQVFKSLTSQSTTSN</sequence>
<evidence type="ECO:0000256" key="5">
    <source>
        <dbReference type="ARBA" id="ARBA00022692"/>
    </source>
</evidence>
<evidence type="ECO:0000313" key="10">
    <source>
        <dbReference type="Proteomes" id="UP000664904"/>
    </source>
</evidence>
<accession>A0A975DKF9</accession>
<comment type="subcellular location">
    <subcellularLocation>
        <location evidence="1">Cell inner membrane</location>
        <topology evidence="1">Multi-pass membrane protein</topology>
    </subcellularLocation>
</comment>